<gene>
    <name evidence="1" type="ORF">BN13_1090030</name>
</gene>
<proteinExistence type="predicted"/>
<dbReference type="EMBL" id="CAJC01000012">
    <property type="protein sequence ID" value="CCI51595.1"/>
    <property type="molecule type" value="Genomic_DNA"/>
</dbReference>
<name>A0A077M723_9MICO</name>
<organism evidence="1 2">
    <name type="scientific">Nostocoides jenkinsii Ben 74</name>
    <dbReference type="NCBI Taxonomy" id="1193518"/>
    <lineage>
        <taxon>Bacteria</taxon>
        <taxon>Bacillati</taxon>
        <taxon>Actinomycetota</taxon>
        <taxon>Actinomycetes</taxon>
        <taxon>Micrococcales</taxon>
        <taxon>Intrasporangiaceae</taxon>
        <taxon>Nostocoides</taxon>
    </lineage>
</organism>
<evidence type="ECO:0000313" key="1">
    <source>
        <dbReference type="EMBL" id="CCI51595.1"/>
    </source>
</evidence>
<protein>
    <submittedName>
        <fullName evidence="1">Uncharacterized protein</fullName>
    </submittedName>
</protein>
<comment type="caution">
    <text evidence="1">The sequence shown here is derived from an EMBL/GenBank/DDBJ whole genome shotgun (WGS) entry which is preliminary data.</text>
</comment>
<dbReference type="Proteomes" id="UP000035720">
    <property type="component" value="Unassembled WGS sequence"/>
</dbReference>
<dbReference type="AlphaFoldDB" id="A0A077M723"/>
<evidence type="ECO:0000313" key="2">
    <source>
        <dbReference type="Proteomes" id="UP000035720"/>
    </source>
</evidence>
<sequence>MAVVGIVVHSFKRREGGLSGMV</sequence>
<keyword evidence="2" id="KW-1185">Reference proteome</keyword>
<accession>A0A077M723</accession>
<reference evidence="1 2" key="1">
    <citation type="journal article" date="2013" name="ISME J.">
        <title>A metabolic model for members of the genus Tetrasphaera involved in enhanced biological phosphorus removal.</title>
        <authorList>
            <person name="Kristiansen R."/>
            <person name="Nguyen H.T.T."/>
            <person name="Saunders A.M."/>
            <person name="Nielsen J.L."/>
            <person name="Wimmer R."/>
            <person name="Le V.Q."/>
            <person name="McIlroy S.J."/>
            <person name="Petrovski S."/>
            <person name="Seviour R.J."/>
            <person name="Calteau A."/>
            <person name="Nielsen K.L."/>
            <person name="Nielsen P.H."/>
        </authorList>
    </citation>
    <scope>NUCLEOTIDE SEQUENCE [LARGE SCALE GENOMIC DNA]</scope>
    <source>
        <strain evidence="1 2">Ben 74</strain>
    </source>
</reference>